<dbReference type="EMBL" id="WBMT01000017">
    <property type="protein sequence ID" value="KAB2344029.1"/>
    <property type="molecule type" value="Genomic_DNA"/>
</dbReference>
<name>A0A6H9YSJ9_9ACTN</name>
<evidence type="ECO:0000313" key="1">
    <source>
        <dbReference type="EMBL" id="KAB2344029.1"/>
    </source>
</evidence>
<organism evidence="1 2">
    <name type="scientific">Actinomadura rudentiformis</name>
    <dbReference type="NCBI Taxonomy" id="359158"/>
    <lineage>
        <taxon>Bacteria</taxon>
        <taxon>Bacillati</taxon>
        <taxon>Actinomycetota</taxon>
        <taxon>Actinomycetes</taxon>
        <taxon>Streptosporangiales</taxon>
        <taxon>Thermomonosporaceae</taxon>
        <taxon>Actinomadura</taxon>
    </lineage>
</organism>
<keyword evidence="2" id="KW-1185">Reference proteome</keyword>
<dbReference type="AlphaFoldDB" id="A0A6H9YSJ9"/>
<protein>
    <recommendedName>
        <fullName evidence="3">Phosphotransferase</fullName>
    </recommendedName>
</protein>
<proteinExistence type="predicted"/>
<gene>
    <name evidence="1" type="ORF">F8566_32365</name>
</gene>
<accession>A0A6H9YSJ9</accession>
<dbReference type="SUPFAM" id="SSF56112">
    <property type="entry name" value="Protein kinase-like (PK-like)"/>
    <property type="match status" value="1"/>
</dbReference>
<reference evidence="1 2" key="1">
    <citation type="submission" date="2019-09" db="EMBL/GenBank/DDBJ databases">
        <title>Actinomadura physcomitrii sp. nov., a novel actinomycete isolated from moss [Physcomitrium sphaericum (Ludw) Fuernr].</title>
        <authorList>
            <person name="Zhuang X."/>
            <person name="Liu C."/>
        </authorList>
    </citation>
    <scope>NUCLEOTIDE SEQUENCE [LARGE SCALE GENOMIC DNA]</scope>
    <source>
        <strain evidence="1 2">HMC1</strain>
    </source>
</reference>
<dbReference type="InterPro" id="IPR011009">
    <property type="entry name" value="Kinase-like_dom_sf"/>
</dbReference>
<dbReference type="OrthoDB" id="8479674at2"/>
<evidence type="ECO:0000313" key="2">
    <source>
        <dbReference type="Proteomes" id="UP000468735"/>
    </source>
</evidence>
<sequence length="311" mass="33959">MREDVAPADHLLGEHLREVLGLPEIVIGLGVRPLDPNGKPTLQLFAGDGTPAGYAKVGWSPATRAMAATEAEAAAAIGEPGPLRVPRVLHHGAWRDLVVTVTAPLPLGVRGHADPDTLPDPAALLAVAESPGARVYRFDESLFLRHLRDEIAAMDDEPRLSTSMSGVLESLVRRYGDLKLRVGRWHGDWVPWNVGHHRTSDGTDELHVWDWEHSAPDVPVGLDLLHWRFQVALVLRGAPLDSAVAAVEAAAQNDLTPLGVAPEARELLSRLYLLEMFVRTYRLKRGGGGWNPALYPAMLDVLARWEHAETT</sequence>
<dbReference type="Proteomes" id="UP000468735">
    <property type="component" value="Unassembled WGS sequence"/>
</dbReference>
<dbReference type="RefSeq" id="WP_151565657.1">
    <property type="nucleotide sequence ID" value="NZ_WBMT01000017.1"/>
</dbReference>
<comment type="caution">
    <text evidence="1">The sequence shown here is derived from an EMBL/GenBank/DDBJ whole genome shotgun (WGS) entry which is preliminary data.</text>
</comment>
<evidence type="ECO:0008006" key="3">
    <source>
        <dbReference type="Google" id="ProtNLM"/>
    </source>
</evidence>